<dbReference type="AlphaFoldDB" id="A0AA47ELT4"/>
<feature type="domain" description="DJ-1/PfpI" evidence="3">
    <location>
        <begin position="26"/>
        <end position="215"/>
    </location>
</feature>
<protein>
    <submittedName>
        <fullName evidence="4">Type 1 glutamine amidotransferase domain-containing protein</fullName>
    </submittedName>
</protein>
<evidence type="ECO:0000259" key="3">
    <source>
        <dbReference type="Pfam" id="PF01965"/>
    </source>
</evidence>
<evidence type="ECO:0000256" key="1">
    <source>
        <dbReference type="ARBA" id="ARBA00023016"/>
    </source>
</evidence>
<keyword evidence="1" id="KW-0346">Stress response</keyword>
<dbReference type="GO" id="GO:0019243">
    <property type="term" value="P:methylglyoxal catabolic process to D-lactate via S-lactoyl-glutathione"/>
    <property type="evidence" value="ECO:0007669"/>
    <property type="project" value="TreeGrafter"/>
</dbReference>
<dbReference type="CDD" id="cd03141">
    <property type="entry name" value="GATase1_Hsp31_like"/>
    <property type="match status" value="1"/>
</dbReference>
<evidence type="ECO:0000256" key="2">
    <source>
        <dbReference type="ARBA" id="ARBA00023239"/>
    </source>
</evidence>
<dbReference type="GO" id="GO:0019172">
    <property type="term" value="F:glyoxalase III activity"/>
    <property type="evidence" value="ECO:0007669"/>
    <property type="project" value="TreeGrafter"/>
</dbReference>
<accession>A0AA47ELT4</accession>
<dbReference type="Pfam" id="PF01965">
    <property type="entry name" value="DJ-1_PfpI"/>
    <property type="match status" value="1"/>
</dbReference>
<dbReference type="RefSeq" id="WP_216126761.1">
    <property type="nucleotide sequence ID" value="NZ_CP086239.1"/>
</dbReference>
<sequence length="221" mass="24113">MNKKILLISTSESNMNGHPTGLWLEELAEPYNVFKKAGLEVDIASILGGKVILDKVSIPNGIPSEYEVAYKLLENTQSLETAMKNSYDAILFAGGHGPLMDFVNNKNIEELILDTYNNGNIVAGVCHGVAAFVNIKNKDGKYFVDGKNLTAFTDSEEVLAGLEDKVPFAVESRLREQGAIIDKGADFTAKVVVDKNFITGQNPQSSHKIAEVILENLINNK</sequence>
<name>A0AA47ELT4_9CLOT</name>
<evidence type="ECO:0000313" key="4">
    <source>
        <dbReference type="EMBL" id="WAG62536.1"/>
    </source>
</evidence>
<gene>
    <name evidence="4" type="ORF">LL038_09970</name>
</gene>
<dbReference type="InterPro" id="IPR002818">
    <property type="entry name" value="DJ-1/PfpI"/>
</dbReference>
<organism evidence="4 5">
    <name type="scientific">Clostridium estertheticum</name>
    <dbReference type="NCBI Taxonomy" id="238834"/>
    <lineage>
        <taxon>Bacteria</taxon>
        <taxon>Bacillati</taxon>
        <taxon>Bacillota</taxon>
        <taxon>Clostridia</taxon>
        <taxon>Eubacteriales</taxon>
        <taxon>Clostridiaceae</taxon>
        <taxon>Clostridium</taxon>
    </lineage>
</organism>
<dbReference type="InterPro" id="IPR050325">
    <property type="entry name" value="Prot/Nucl_acid_deglycase"/>
</dbReference>
<dbReference type="PANTHER" id="PTHR48094">
    <property type="entry name" value="PROTEIN/NUCLEIC ACID DEGLYCASE DJ-1-RELATED"/>
    <property type="match status" value="1"/>
</dbReference>
<dbReference type="PANTHER" id="PTHR48094:SF11">
    <property type="entry name" value="GLUTATHIONE-INDEPENDENT GLYOXALASE HSP31-RELATED"/>
    <property type="match status" value="1"/>
</dbReference>
<dbReference type="EMBL" id="CP086239">
    <property type="protein sequence ID" value="WAG62536.1"/>
    <property type="molecule type" value="Genomic_DNA"/>
</dbReference>
<proteinExistence type="predicted"/>
<keyword evidence="4" id="KW-0315">Glutamine amidotransferase</keyword>
<dbReference type="GO" id="GO:0005737">
    <property type="term" value="C:cytoplasm"/>
    <property type="evidence" value="ECO:0007669"/>
    <property type="project" value="TreeGrafter"/>
</dbReference>
<reference evidence="4" key="1">
    <citation type="submission" date="2021-11" db="EMBL/GenBank/DDBJ databases">
        <title>Clostridia strains as spoilage organisms.</title>
        <authorList>
            <person name="Wambui J."/>
            <person name="Stevens M.J.A."/>
            <person name="Stephan R."/>
        </authorList>
    </citation>
    <scope>NUCLEOTIDE SEQUENCE</scope>
    <source>
        <strain evidence="4">CF009</strain>
    </source>
</reference>
<dbReference type="Proteomes" id="UP001164733">
    <property type="component" value="Chromosome"/>
</dbReference>
<evidence type="ECO:0000313" key="5">
    <source>
        <dbReference type="Proteomes" id="UP001164733"/>
    </source>
</evidence>
<keyword evidence="2" id="KW-0456">Lyase</keyword>